<dbReference type="Gene3D" id="3.40.50.300">
    <property type="entry name" value="P-loop containing nucleotide triphosphate hydrolases"/>
    <property type="match status" value="1"/>
</dbReference>
<evidence type="ECO:0000256" key="1">
    <source>
        <dbReference type="RuleBase" id="RU363044"/>
    </source>
</evidence>
<dbReference type="PANTHER" id="PTHR47642:SF6">
    <property type="entry name" value="ATP-DEPENDENT DNA HELICASE"/>
    <property type="match status" value="1"/>
</dbReference>
<keyword evidence="1" id="KW-0347">Helicase</keyword>
<gene>
    <name evidence="3" type="ORF">AM588_10008411</name>
</gene>
<dbReference type="GO" id="GO:0043139">
    <property type="term" value="F:5'-3' DNA helicase activity"/>
    <property type="evidence" value="ECO:0007669"/>
    <property type="project" value="UniProtKB-EC"/>
</dbReference>
<comment type="caution">
    <text evidence="3">The sequence shown here is derived from an EMBL/GenBank/DDBJ whole genome shotgun (WGS) entry which is preliminary data.</text>
</comment>
<dbReference type="GO" id="GO:0006310">
    <property type="term" value="P:DNA recombination"/>
    <property type="evidence" value="ECO:0007669"/>
    <property type="project" value="UniProtKB-KW"/>
</dbReference>
<evidence type="ECO:0000313" key="4">
    <source>
        <dbReference type="Proteomes" id="UP000054636"/>
    </source>
</evidence>
<dbReference type="Proteomes" id="UP000054636">
    <property type="component" value="Unassembled WGS sequence"/>
</dbReference>
<dbReference type="GO" id="GO:0006281">
    <property type="term" value="P:DNA repair"/>
    <property type="evidence" value="ECO:0007669"/>
    <property type="project" value="UniProtKB-KW"/>
</dbReference>
<dbReference type="EC" id="5.6.2.3" evidence="1"/>
<dbReference type="PANTHER" id="PTHR47642">
    <property type="entry name" value="ATP-DEPENDENT DNA HELICASE"/>
    <property type="match status" value="1"/>
</dbReference>
<dbReference type="GO" id="GO:0016887">
    <property type="term" value="F:ATP hydrolysis activity"/>
    <property type="evidence" value="ECO:0007669"/>
    <property type="project" value="RHEA"/>
</dbReference>
<protein>
    <recommendedName>
        <fullName evidence="1">ATP-dependent DNA helicase</fullName>
        <ecNumber evidence="1">5.6.2.3</ecNumber>
    </recommendedName>
</protein>
<dbReference type="Pfam" id="PF05970">
    <property type="entry name" value="PIF1"/>
    <property type="match status" value="1"/>
</dbReference>
<dbReference type="SUPFAM" id="SSF52540">
    <property type="entry name" value="P-loop containing nucleoside triphosphate hydrolases"/>
    <property type="match status" value="1"/>
</dbReference>
<dbReference type="AlphaFoldDB" id="A0A0W8DR42"/>
<comment type="catalytic activity">
    <reaction evidence="1">
        <text>ATP + H2O = ADP + phosphate + H(+)</text>
        <dbReference type="Rhea" id="RHEA:13065"/>
        <dbReference type="ChEBI" id="CHEBI:15377"/>
        <dbReference type="ChEBI" id="CHEBI:15378"/>
        <dbReference type="ChEBI" id="CHEBI:30616"/>
        <dbReference type="ChEBI" id="CHEBI:43474"/>
        <dbReference type="ChEBI" id="CHEBI:456216"/>
        <dbReference type="EC" id="5.6.2.3"/>
    </reaction>
</comment>
<evidence type="ECO:0000313" key="3">
    <source>
        <dbReference type="EMBL" id="KUF98668.1"/>
    </source>
</evidence>
<keyword evidence="1" id="KW-0067">ATP-binding</keyword>
<dbReference type="GO" id="GO:0005524">
    <property type="term" value="F:ATP binding"/>
    <property type="evidence" value="ECO:0007669"/>
    <property type="project" value="UniProtKB-KW"/>
</dbReference>
<dbReference type="EMBL" id="LNFP01000059">
    <property type="protein sequence ID" value="KUF98668.1"/>
    <property type="molecule type" value="Genomic_DNA"/>
</dbReference>
<sequence>MPQAVATAAYQGVAAQAANGQTIHKLFGWYVNSRRQWAPTSEQKDRFSRLKLLILDEVSTCDVSIIGKIDSSLRKFLDRSNAVFGGVHVLLVGDWLQPLPVAGQPAFMSADELLESRSRQQSNTSDYLDRLLGINAYKALTSVVILTENMRHQHDPVWRTILVKWRVGNYDQKDIDLVNDIAYSKNWTSSAASLESYCPIIVTSNALRVEFNFSTLRSFCQKSNVPLHRFPATVRRPRHPLTKFQRKSLGSIRDDKISGMPINLEIALGSTVQCTKNVSTTFKLANGSIGTVVAITPSQDDVVQVRIANGIEEHYHSLPPDVVFVKLKDYASQSFVSTLPLDVVPVCKRTECGVRIRLPDRSFSISICQVSLVLAYSLTTEKCQGLTVEKMILAPLRHPTRRIPQRSSFYVAVTRVKTLSQLYLMAPLTKEFLEYFTPSRDALAETQRLHAIEDRTD</sequence>
<dbReference type="InterPro" id="IPR051055">
    <property type="entry name" value="PIF1_helicase"/>
</dbReference>
<name>A0A0W8DR42_PHYNI</name>
<keyword evidence="1" id="KW-0234">DNA repair</keyword>
<dbReference type="GO" id="GO:0000723">
    <property type="term" value="P:telomere maintenance"/>
    <property type="evidence" value="ECO:0007669"/>
    <property type="project" value="InterPro"/>
</dbReference>
<keyword evidence="1" id="KW-0378">Hydrolase</keyword>
<comment type="cofactor">
    <cofactor evidence="1">
        <name>Mg(2+)</name>
        <dbReference type="ChEBI" id="CHEBI:18420"/>
    </cofactor>
</comment>
<proteinExistence type="inferred from homology"/>
<keyword evidence="1" id="KW-0547">Nucleotide-binding</keyword>
<keyword evidence="1" id="KW-0233">DNA recombination</keyword>
<accession>A0A0W8DR42</accession>
<dbReference type="InterPro" id="IPR027417">
    <property type="entry name" value="P-loop_NTPase"/>
</dbReference>
<keyword evidence="1" id="KW-0227">DNA damage</keyword>
<feature type="domain" description="DNA helicase Pif1-like DEAD-box helicase" evidence="2">
    <location>
        <begin position="4"/>
        <end position="105"/>
    </location>
</feature>
<evidence type="ECO:0000259" key="2">
    <source>
        <dbReference type="Pfam" id="PF05970"/>
    </source>
</evidence>
<organism evidence="3 4">
    <name type="scientific">Phytophthora nicotianae</name>
    <name type="common">Potato buckeye rot agent</name>
    <name type="synonym">Phytophthora parasitica</name>
    <dbReference type="NCBI Taxonomy" id="4792"/>
    <lineage>
        <taxon>Eukaryota</taxon>
        <taxon>Sar</taxon>
        <taxon>Stramenopiles</taxon>
        <taxon>Oomycota</taxon>
        <taxon>Peronosporomycetes</taxon>
        <taxon>Peronosporales</taxon>
        <taxon>Peronosporaceae</taxon>
        <taxon>Phytophthora</taxon>
    </lineage>
</organism>
<comment type="similarity">
    <text evidence="1">Belongs to the helicase family.</text>
</comment>
<dbReference type="InterPro" id="IPR010285">
    <property type="entry name" value="DNA_helicase_pif1-like_DEAD"/>
</dbReference>
<reference evidence="3 4" key="1">
    <citation type="submission" date="2015-11" db="EMBL/GenBank/DDBJ databases">
        <title>Genomes and virulence difference between two physiological races of Phytophthora nicotianae.</title>
        <authorList>
            <person name="Liu H."/>
            <person name="Ma X."/>
            <person name="Yu H."/>
            <person name="Fang D."/>
            <person name="Li Y."/>
            <person name="Wang X."/>
            <person name="Wang W."/>
            <person name="Dong Y."/>
            <person name="Xiao B."/>
        </authorList>
    </citation>
    <scope>NUCLEOTIDE SEQUENCE [LARGE SCALE GENOMIC DNA]</scope>
    <source>
        <strain evidence="4">race 1</strain>
    </source>
</reference>